<accession>A0A0C4DWF5</accession>
<dbReference type="OMA" id="INCIVDG"/>
<dbReference type="OrthoDB" id="3767534at2759"/>
<dbReference type="Pfam" id="PF05730">
    <property type="entry name" value="CFEM"/>
    <property type="match status" value="1"/>
</dbReference>
<evidence type="ECO:0000256" key="8">
    <source>
        <dbReference type="ARBA" id="ARBA00023288"/>
    </source>
</evidence>
<keyword evidence="14" id="KW-1185">Reference proteome</keyword>
<dbReference type="PROSITE" id="PS52012">
    <property type="entry name" value="CFEM"/>
    <property type="match status" value="1"/>
</dbReference>
<gene>
    <name evidence="12" type="ORF">MAPG_04331</name>
</gene>
<dbReference type="STRING" id="644358.A0A0C4DWF5"/>
<evidence type="ECO:0000313" key="13">
    <source>
        <dbReference type="EnsemblFungi" id="MAPG_04331T0"/>
    </source>
</evidence>
<keyword evidence="5" id="KW-0472">Membrane</keyword>
<feature type="domain" description="CFEM" evidence="11">
    <location>
        <begin position="1"/>
        <end position="115"/>
    </location>
</feature>
<dbReference type="EMBL" id="GL876968">
    <property type="protein sequence ID" value="KLU85303.1"/>
    <property type="molecule type" value="Genomic_DNA"/>
</dbReference>
<evidence type="ECO:0000256" key="9">
    <source>
        <dbReference type="PROSITE-ProRule" id="PRU01356"/>
    </source>
</evidence>
<keyword evidence="7 9" id="KW-1015">Disulfide bond</keyword>
<keyword evidence="5" id="KW-0336">GPI-anchor</keyword>
<evidence type="ECO:0000256" key="2">
    <source>
        <dbReference type="ARBA" id="ARBA00004613"/>
    </source>
</evidence>
<keyword evidence="4" id="KW-0964">Secreted</keyword>
<dbReference type="AlphaFoldDB" id="A0A0C4DWF5"/>
<evidence type="ECO:0000256" key="5">
    <source>
        <dbReference type="ARBA" id="ARBA00022622"/>
    </source>
</evidence>
<reference evidence="13" key="5">
    <citation type="submission" date="2015-06" db="UniProtKB">
        <authorList>
            <consortium name="EnsemblFungi"/>
        </authorList>
    </citation>
    <scope>IDENTIFICATION</scope>
    <source>
        <strain evidence="13">ATCC 64411</strain>
    </source>
</reference>
<reference evidence="14" key="2">
    <citation type="submission" date="2010-05" db="EMBL/GenBank/DDBJ databases">
        <title>The genome sequence of Magnaporthe poae strain ATCC 64411.</title>
        <authorList>
            <person name="Ma L.-J."/>
            <person name="Dead R."/>
            <person name="Young S."/>
            <person name="Zeng Q."/>
            <person name="Koehrsen M."/>
            <person name="Alvarado L."/>
            <person name="Berlin A."/>
            <person name="Chapman S.B."/>
            <person name="Chen Z."/>
            <person name="Freedman E."/>
            <person name="Gellesch M."/>
            <person name="Goldberg J."/>
            <person name="Griggs A."/>
            <person name="Gujja S."/>
            <person name="Heilman E.R."/>
            <person name="Heiman D."/>
            <person name="Hepburn T."/>
            <person name="Howarth C."/>
            <person name="Jen D."/>
            <person name="Larson L."/>
            <person name="Mehta T."/>
            <person name="Neiman D."/>
            <person name="Pearson M."/>
            <person name="Roberts A."/>
            <person name="Saif S."/>
            <person name="Shea T."/>
            <person name="Shenoy N."/>
            <person name="Sisk P."/>
            <person name="Stolte C."/>
            <person name="Sykes S."/>
            <person name="Walk T."/>
            <person name="White J."/>
            <person name="Yandava C."/>
            <person name="Haas B."/>
            <person name="Nusbaum C."/>
            <person name="Birren B."/>
        </authorList>
    </citation>
    <scope>NUCLEOTIDE SEQUENCE [LARGE SCALE GENOMIC DNA]</scope>
    <source>
        <strain evidence="14">ATCC 64411 / 73-15</strain>
    </source>
</reference>
<keyword evidence="6 10" id="KW-0732">Signal</keyword>
<reference evidence="12" key="1">
    <citation type="submission" date="2010-05" db="EMBL/GenBank/DDBJ databases">
        <title>The Genome Sequence of Magnaporthe poae strain ATCC 64411.</title>
        <authorList>
            <consortium name="The Broad Institute Genome Sequencing Platform"/>
            <consortium name="Broad Institute Genome Sequencing Center for Infectious Disease"/>
            <person name="Ma L.-J."/>
            <person name="Dead R."/>
            <person name="Young S."/>
            <person name="Zeng Q."/>
            <person name="Koehrsen M."/>
            <person name="Alvarado L."/>
            <person name="Berlin A."/>
            <person name="Chapman S.B."/>
            <person name="Chen Z."/>
            <person name="Freedman E."/>
            <person name="Gellesch M."/>
            <person name="Goldberg J."/>
            <person name="Griggs A."/>
            <person name="Gujja S."/>
            <person name="Heilman E.R."/>
            <person name="Heiman D."/>
            <person name="Hepburn T."/>
            <person name="Howarth C."/>
            <person name="Jen D."/>
            <person name="Larson L."/>
            <person name="Mehta T."/>
            <person name="Neiman D."/>
            <person name="Pearson M."/>
            <person name="Roberts A."/>
            <person name="Saif S."/>
            <person name="Shea T."/>
            <person name="Shenoy N."/>
            <person name="Sisk P."/>
            <person name="Stolte C."/>
            <person name="Sykes S."/>
            <person name="Walk T."/>
            <person name="White J."/>
            <person name="Yandava C."/>
            <person name="Haas B."/>
            <person name="Nusbaum C."/>
            <person name="Birren B."/>
        </authorList>
    </citation>
    <scope>NUCLEOTIDE SEQUENCE</scope>
    <source>
        <strain evidence="12">ATCC 64411</strain>
    </source>
</reference>
<feature type="chain" id="PRO_5009385392" description="CFEM domain-containing protein" evidence="10">
    <location>
        <begin position="19"/>
        <end position="159"/>
    </location>
</feature>
<protein>
    <recommendedName>
        <fullName evidence="11">CFEM domain-containing protein</fullName>
    </recommendedName>
</protein>
<proteinExistence type="inferred from homology"/>
<evidence type="ECO:0000313" key="12">
    <source>
        <dbReference type="EMBL" id="KLU85303.1"/>
    </source>
</evidence>
<evidence type="ECO:0000256" key="10">
    <source>
        <dbReference type="SAM" id="SignalP"/>
    </source>
</evidence>
<dbReference type="eggNOG" id="ENOG502RX23">
    <property type="taxonomic scope" value="Eukaryota"/>
</dbReference>
<evidence type="ECO:0000313" key="14">
    <source>
        <dbReference type="Proteomes" id="UP000011715"/>
    </source>
</evidence>
<dbReference type="GO" id="GO:0098552">
    <property type="term" value="C:side of membrane"/>
    <property type="evidence" value="ECO:0007669"/>
    <property type="project" value="UniProtKB-KW"/>
</dbReference>
<dbReference type="InterPro" id="IPR008427">
    <property type="entry name" value="Extracellular_membr_CFEM_dom"/>
</dbReference>
<name>A0A0C4DWF5_MAGP6</name>
<organism evidence="13 14">
    <name type="scientific">Magnaporthiopsis poae (strain ATCC 64411 / 73-15)</name>
    <name type="common">Kentucky bluegrass fungus</name>
    <name type="synonym">Magnaporthe poae</name>
    <dbReference type="NCBI Taxonomy" id="644358"/>
    <lineage>
        <taxon>Eukaryota</taxon>
        <taxon>Fungi</taxon>
        <taxon>Dikarya</taxon>
        <taxon>Ascomycota</taxon>
        <taxon>Pezizomycotina</taxon>
        <taxon>Sordariomycetes</taxon>
        <taxon>Sordariomycetidae</taxon>
        <taxon>Magnaporthales</taxon>
        <taxon>Magnaporthaceae</taxon>
        <taxon>Magnaporthiopsis</taxon>
    </lineage>
</organism>
<feature type="disulfide bond" evidence="9">
    <location>
        <begin position="45"/>
        <end position="52"/>
    </location>
</feature>
<comment type="subcellular location">
    <subcellularLocation>
        <location evidence="1">Membrane</location>
        <topology evidence="1">Lipid-anchor</topology>
        <topology evidence="1">GPI-anchor</topology>
    </subcellularLocation>
    <subcellularLocation>
        <location evidence="2">Secreted</location>
    </subcellularLocation>
</comment>
<sequence>MRFFTTAVLSALVTVSAAATIAELTAQIPSCALKCLGAAAKEVGCDEANVKCQCGKLLEMTDKSKGCIASGCSFDDVTKAAGLMPQICGLVAAEKGGDVFSSGVNKATSAVSAGLAGATSMVGAATKTGAPGAGATAPGAAGRNLAGVGFAAAVAVLAL</sequence>
<reference evidence="12" key="3">
    <citation type="submission" date="2011-03" db="EMBL/GenBank/DDBJ databases">
        <title>Annotation of Magnaporthe poae ATCC 64411.</title>
        <authorList>
            <person name="Ma L.-J."/>
            <person name="Dead R."/>
            <person name="Young S.K."/>
            <person name="Zeng Q."/>
            <person name="Gargeya S."/>
            <person name="Fitzgerald M."/>
            <person name="Haas B."/>
            <person name="Abouelleil A."/>
            <person name="Alvarado L."/>
            <person name="Arachchi H.M."/>
            <person name="Berlin A."/>
            <person name="Brown A."/>
            <person name="Chapman S.B."/>
            <person name="Chen Z."/>
            <person name="Dunbar C."/>
            <person name="Freedman E."/>
            <person name="Gearin G."/>
            <person name="Gellesch M."/>
            <person name="Goldberg J."/>
            <person name="Griggs A."/>
            <person name="Gujja S."/>
            <person name="Heiman D."/>
            <person name="Howarth C."/>
            <person name="Larson L."/>
            <person name="Lui A."/>
            <person name="MacDonald P.J.P."/>
            <person name="Mehta T."/>
            <person name="Montmayeur A."/>
            <person name="Murphy C."/>
            <person name="Neiman D."/>
            <person name="Pearson M."/>
            <person name="Priest M."/>
            <person name="Roberts A."/>
            <person name="Saif S."/>
            <person name="Shea T."/>
            <person name="Shenoy N."/>
            <person name="Sisk P."/>
            <person name="Stolte C."/>
            <person name="Sykes S."/>
            <person name="Yandava C."/>
            <person name="Wortman J."/>
            <person name="Nusbaum C."/>
            <person name="Birren B."/>
        </authorList>
    </citation>
    <scope>NUCLEOTIDE SEQUENCE</scope>
    <source>
        <strain evidence="12">ATCC 64411</strain>
    </source>
</reference>
<dbReference type="VEuPathDB" id="FungiDB:MAPG_04331"/>
<dbReference type="EnsemblFungi" id="MAPG_04331T0">
    <property type="protein sequence ID" value="MAPG_04331T0"/>
    <property type="gene ID" value="MAPG_04331"/>
</dbReference>
<dbReference type="GO" id="GO:0005576">
    <property type="term" value="C:extracellular region"/>
    <property type="evidence" value="ECO:0007669"/>
    <property type="project" value="UniProtKB-SubCell"/>
</dbReference>
<reference evidence="13" key="4">
    <citation type="journal article" date="2015" name="G3 (Bethesda)">
        <title>Genome sequences of three phytopathogenic species of the Magnaporthaceae family of fungi.</title>
        <authorList>
            <person name="Okagaki L.H."/>
            <person name="Nunes C.C."/>
            <person name="Sailsbery J."/>
            <person name="Clay B."/>
            <person name="Brown D."/>
            <person name="John T."/>
            <person name="Oh Y."/>
            <person name="Young N."/>
            <person name="Fitzgerald M."/>
            <person name="Haas B.J."/>
            <person name="Zeng Q."/>
            <person name="Young S."/>
            <person name="Adiconis X."/>
            <person name="Fan L."/>
            <person name="Levin J.Z."/>
            <person name="Mitchell T.K."/>
            <person name="Okubara P.A."/>
            <person name="Farman M.L."/>
            <person name="Kohn L.M."/>
            <person name="Birren B."/>
            <person name="Ma L.-J."/>
            <person name="Dean R.A."/>
        </authorList>
    </citation>
    <scope>NUCLEOTIDE SEQUENCE</scope>
    <source>
        <strain evidence="13">ATCC 64411 / 73-15</strain>
    </source>
</reference>
<comment type="similarity">
    <text evidence="3">Belongs to the RBT5 family.</text>
</comment>
<dbReference type="Proteomes" id="UP000011715">
    <property type="component" value="Unassembled WGS sequence"/>
</dbReference>
<evidence type="ECO:0000256" key="3">
    <source>
        <dbReference type="ARBA" id="ARBA00010031"/>
    </source>
</evidence>
<evidence type="ECO:0000256" key="6">
    <source>
        <dbReference type="ARBA" id="ARBA00022729"/>
    </source>
</evidence>
<evidence type="ECO:0000256" key="1">
    <source>
        <dbReference type="ARBA" id="ARBA00004589"/>
    </source>
</evidence>
<keyword evidence="5" id="KW-0325">Glycoprotein</keyword>
<keyword evidence="8" id="KW-0449">Lipoprotein</keyword>
<dbReference type="EMBL" id="ADBL01001022">
    <property type="status" value="NOT_ANNOTATED_CDS"/>
    <property type="molecule type" value="Genomic_DNA"/>
</dbReference>
<evidence type="ECO:0000256" key="7">
    <source>
        <dbReference type="ARBA" id="ARBA00023157"/>
    </source>
</evidence>
<evidence type="ECO:0000256" key="4">
    <source>
        <dbReference type="ARBA" id="ARBA00022525"/>
    </source>
</evidence>
<feature type="signal peptide" evidence="10">
    <location>
        <begin position="1"/>
        <end position="18"/>
    </location>
</feature>
<comment type="caution">
    <text evidence="9">Lacks conserved residue(s) required for the propagation of feature annotation.</text>
</comment>
<evidence type="ECO:0000259" key="11">
    <source>
        <dbReference type="PROSITE" id="PS52012"/>
    </source>
</evidence>